<dbReference type="RefSeq" id="WP_019823543.1">
    <property type="nucleotide sequence ID" value="NZ_AJZD02000315.1"/>
</dbReference>
<comment type="caution">
    <text evidence="1">The sequence shown here is derived from an EMBL/GenBank/DDBJ whole genome shotgun (WGS) entry which is preliminary data.</text>
</comment>
<evidence type="ECO:0000313" key="1">
    <source>
        <dbReference type="EMBL" id="OEF86620.1"/>
    </source>
</evidence>
<reference evidence="1 2" key="1">
    <citation type="journal article" date="2012" name="Science">
        <title>Ecological populations of bacteria act as socially cohesive units of antibiotic production and resistance.</title>
        <authorList>
            <person name="Cordero O.X."/>
            <person name="Wildschutte H."/>
            <person name="Kirkup B."/>
            <person name="Proehl S."/>
            <person name="Ngo L."/>
            <person name="Hussain F."/>
            <person name="Le Roux F."/>
            <person name="Mincer T."/>
            <person name="Polz M.F."/>
        </authorList>
    </citation>
    <scope>NUCLEOTIDE SEQUENCE [LARGE SCALE GENOMIC DNA]</scope>
    <source>
        <strain evidence="1 2">12E03</strain>
    </source>
</reference>
<sequence>MSLKKCTFCSRSDVKLILLGANRACSSCIETAYHLVSVEKFLPKNQVEEAVLSLIFFLETDLVFTRQTLKSLTLNDDVQNIIQQKRERLDSIVTNYEDVDERYLKKIEILLGEHRSLLNLYDLT</sequence>
<accession>A0A1E5FCC4</accession>
<dbReference type="Proteomes" id="UP000094802">
    <property type="component" value="Unassembled WGS sequence"/>
</dbReference>
<proteinExistence type="predicted"/>
<organism evidence="1 2">
    <name type="scientific">Vibrio splendidus 12E03</name>
    <dbReference type="NCBI Taxonomy" id="1191305"/>
    <lineage>
        <taxon>Bacteria</taxon>
        <taxon>Pseudomonadati</taxon>
        <taxon>Pseudomonadota</taxon>
        <taxon>Gammaproteobacteria</taxon>
        <taxon>Vibrionales</taxon>
        <taxon>Vibrionaceae</taxon>
        <taxon>Vibrio</taxon>
    </lineage>
</organism>
<gene>
    <name evidence="1" type="ORF">A142_10595</name>
</gene>
<dbReference type="EMBL" id="AJZD02000315">
    <property type="protein sequence ID" value="OEF86620.1"/>
    <property type="molecule type" value="Genomic_DNA"/>
</dbReference>
<name>A0A1E5FCC4_VIBSP</name>
<evidence type="ECO:0000313" key="2">
    <source>
        <dbReference type="Proteomes" id="UP000094802"/>
    </source>
</evidence>
<dbReference type="OrthoDB" id="9937186at2"/>
<dbReference type="AlphaFoldDB" id="A0A1E5FCC4"/>
<protein>
    <submittedName>
        <fullName evidence="1">Uncharacterized protein</fullName>
    </submittedName>
</protein>